<dbReference type="GeneID" id="87862439"/>
<protein>
    <submittedName>
        <fullName evidence="1">Uncharacterized protein</fullName>
    </submittedName>
</protein>
<reference evidence="1" key="1">
    <citation type="journal article" date="2023" name="Mol. Phylogenet. Evol.">
        <title>Genome-scale phylogeny and comparative genomics of the fungal order Sordariales.</title>
        <authorList>
            <person name="Hensen N."/>
            <person name="Bonometti L."/>
            <person name="Westerberg I."/>
            <person name="Brannstrom I.O."/>
            <person name="Guillou S."/>
            <person name="Cros-Aarteil S."/>
            <person name="Calhoun S."/>
            <person name="Haridas S."/>
            <person name="Kuo A."/>
            <person name="Mondo S."/>
            <person name="Pangilinan J."/>
            <person name="Riley R."/>
            <person name="LaButti K."/>
            <person name="Andreopoulos B."/>
            <person name="Lipzen A."/>
            <person name="Chen C."/>
            <person name="Yan M."/>
            <person name="Daum C."/>
            <person name="Ng V."/>
            <person name="Clum A."/>
            <person name="Steindorff A."/>
            <person name="Ohm R.A."/>
            <person name="Martin F."/>
            <person name="Silar P."/>
            <person name="Natvig D.O."/>
            <person name="Lalanne C."/>
            <person name="Gautier V."/>
            <person name="Ament-Velasquez S.L."/>
            <person name="Kruys A."/>
            <person name="Hutchinson M.I."/>
            <person name="Powell A.J."/>
            <person name="Barry K."/>
            <person name="Miller A.N."/>
            <person name="Grigoriev I.V."/>
            <person name="Debuchy R."/>
            <person name="Gladieux P."/>
            <person name="Hiltunen Thoren M."/>
            <person name="Johannesson H."/>
        </authorList>
    </citation>
    <scope>NUCLEOTIDE SEQUENCE</scope>
    <source>
        <strain evidence="1">CBS 560.94</strain>
    </source>
</reference>
<organism evidence="1 2">
    <name type="scientific">Neurospora tetraspora</name>
    <dbReference type="NCBI Taxonomy" id="94610"/>
    <lineage>
        <taxon>Eukaryota</taxon>
        <taxon>Fungi</taxon>
        <taxon>Dikarya</taxon>
        <taxon>Ascomycota</taxon>
        <taxon>Pezizomycotina</taxon>
        <taxon>Sordariomycetes</taxon>
        <taxon>Sordariomycetidae</taxon>
        <taxon>Sordariales</taxon>
        <taxon>Sordariaceae</taxon>
        <taxon>Neurospora</taxon>
    </lineage>
</organism>
<keyword evidence="2" id="KW-1185">Reference proteome</keyword>
<reference evidence="1" key="2">
    <citation type="submission" date="2023-06" db="EMBL/GenBank/DDBJ databases">
        <authorList>
            <consortium name="Lawrence Berkeley National Laboratory"/>
            <person name="Haridas S."/>
            <person name="Hensen N."/>
            <person name="Bonometti L."/>
            <person name="Westerberg I."/>
            <person name="Brannstrom I.O."/>
            <person name="Guillou S."/>
            <person name="Cros-Aarteil S."/>
            <person name="Calhoun S."/>
            <person name="Kuo A."/>
            <person name="Mondo S."/>
            <person name="Pangilinan J."/>
            <person name="Riley R."/>
            <person name="Labutti K."/>
            <person name="Andreopoulos B."/>
            <person name="Lipzen A."/>
            <person name="Chen C."/>
            <person name="Yanf M."/>
            <person name="Daum C."/>
            <person name="Ng V."/>
            <person name="Clum A."/>
            <person name="Steindorff A."/>
            <person name="Ohm R."/>
            <person name="Martin F."/>
            <person name="Silar P."/>
            <person name="Natvig D."/>
            <person name="Lalanne C."/>
            <person name="Gautier V."/>
            <person name="Ament-Velasquez S.L."/>
            <person name="Kruys A."/>
            <person name="Hutchinson M.I."/>
            <person name="Powell A.J."/>
            <person name="Barry K."/>
            <person name="Miller A.N."/>
            <person name="Grigoriev I.V."/>
            <person name="Debuchy R."/>
            <person name="Gladieux P."/>
            <person name="Thoren M.H."/>
            <person name="Johannesson H."/>
        </authorList>
    </citation>
    <scope>NUCLEOTIDE SEQUENCE</scope>
    <source>
        <strain evidence="1">CBS 560.94</strain>
    </source>
</reference>
<comment type="caution">
    <text evidence="1">The sequence shown here is derived from an EMBL/GenBank/DDBJ whole genome shotgun (WGS) entry which is preliminary data.</text>
</comment>
<dbReference type="Proteomes" id="UP001278500">
    <property type="component" value="Unassembled WGS sequence"/>
</dbReference>
<dbReference type="EMBL" id="JAUEPP010000010">
    <property type="protein sequence ID" value="KAK3334626.1"/>
    <property type="molecule type" value="Genomic_DNA"/>
</dbReference>
<proteinExistence type="predicted"/>
<dbReference type="AlphaFoldDB" id="A0AAE0J1U3"/>
<dbReference type="RefSeq" id="XP_062676792.1">
    <property type="nucleotide sequence ID" value="XM_062825285.1"/>
</dbReference>
<gene>
    <name evidence="1" type="ORF">B0H65DRAFT_437071</name>
</gene>
<name>A0AAE0J1U3_9PEZI</name>
<evidence type="ECO:0000313" key="1">
    <source>
        <dbReference type="EMBL" id="KAK3334626.1"/>
    </source>
</evidence>
<accession>A0AAE0J1U3</accession>
<evidence type="ECO:0000313" key="2">
    <source>
        <dbReference type="Proteomes" id="UP001278500"/>
    </source>
</evidence>
<sequence>MLKAVEVVGFEQDVVTVLASGVDAPVCSNLRVLSHPIWAPGTWAPVADAKILAPVLAKTFPAGPAGSATRAKPVATAAVSLPGCNSFDKSGLARLRRRIFHVVPAFAGPLGLSKGGKVTAWLFAHPLMCVRDNGGRGWEG</sequence>